<comment type="caution">
    <text evidence="1">The sequence shown here is derived from an EMBL/GenBank/DDBJ whole genome shotgun (WGS) entry which is preliminary data.</text>
</comment>
<dbReference type="EMBL" id="JAEPWM010000002">
    <property type="protein sequence ID" value="MBK6006259.1"/>
    <property type="molecule type" value="Genomic_DNA"/>
</dbReference>
<protein>
    <submittedName>
        <fullName evidence="1">Uncharacterized protein</fullName>
    </submittedName>
</protein>
<reference evidence="1" key="2">
    <citation type="submission" date="2021-01" db="EMBL/GenBank/DDBJ databases">
        <authorList>
            <person name="Kang M."/>
        </authorList>
    </citation>
    <scope>NUCLEOTIDE SEQUENCE</scope>
    <source>
        <strain evidence="1">KACC 17527</strain>
    </source>
</reference>
<proteinExistence type="predicted"/>
<dbReference type="RefSeq" id="WP_201168793.1">
    <property type="nucleotide sequence ID" value="NZ_JAEPWM010000002.1"/>
</dbReference>
<evidence type="ECO:0000313" key="2">
    <source>
        <dbReference type="Proteomes" id="UP000630528"/>
    </source>
</evidence>
<reference evidence="1" key="1">
    <citation type="journal article" date="2012" name="J. Microbiol. Biotechnol.">
        <title>Ramlibacter ginsenosidimutans sp. nov., with ginsenoside-converting activity.</title>
        <authorList>
            <person name="Wang L."/>
            <person name="An D.S."/>
            <person name="Kim S.G."/>
            <person name="Jin F.X."/>
            <person name="Kim S.C."/>
            <person name="Lee S.T."/>
            <person name="Im W.T."/>
        </authorList>
    </citation>
    <scope>NUCLEOTIDE SEQUENCE</scope>
    <source>
        <strain evidence="1">KACC 17527</strain>
    </source>
</reference>
<evidence type="ECO:0000313" key="1">
    <source>
        <dbReference type="EMBL" id="MBK6006259.1"/>
    </source>
</evidence>
<name>A0A934WL03_9BURK</name>
<organism evidence="1 2">
    <name type="scientific">Ramlibacter ginsenosidimutans</name>
    <dbReference type="NCBI Taxonomy" id="502333"/>
    <lineage>
        <taxon>Bacteria</taxon>
        <taxon>Pseudomonadati</taxon>
        <taxon>Pseudomonadota</taxon>
        <taxon>Betaproteobacteria</taxon>
        <taxon>Burkholderiales</taxon>
        <taxon>Comamonadaceae</taxon>
        <taxon>Ramlibacter</taxon>
    </lineage>
</organism>
<dbReference type="Proteomes" id="UP000630528">
    <property type="component" value="Unassembled WGS sequence"/>
</dbReference>
<sequence>MGSFYTQVLVRGADEHRCAEIMRALRRASYVIPPRNGITVVCDRQSEAQDLEVLDSVAATLSARLHADTTAVLNHDDHWLVFRHFRKGAFAGGLQVGRSPLSLRGSIARLRETVNPRAPSLPLYLALLRPRRFQIRRHADLIAALGAPERSLGVGYNYIASNDVPGFFNRAGILET</sequence>
<dbReference type="AlphaFoldDB" id="A0A934WL03"/>
<accession>A0A934WL03</accession>
<gene>
    <name evidence="1" type="ORF">JJB11_09175</name>
</gene>
<keyword evidence="2" id="KW-1185">Reference proteome</keyword>